<evidence type="ECO:0000259" key="2">
    <source>
        <dbReference type="Pfam" id="PF12697"/>
    </source>
</evidence>
<feature type="domain" description="AB hydrolase-1" evidence="2">
    <location>
        <begin position="301"/>
        <end position="601"/>
    </location>
</feature>
<accession>A0AAD3GYN6</accession>
<dbReference type="PANTHER" id="PTHR43689">
    <property type="entry name" value="HYDROLASE"/>
    <property type="match status" value="1"/>
</dbReference>
<gene>
    <name evidence="3" type="ORF">CTEN210_00711</name>
</gene>
<evidence type="ECO:0000256" key="1">
    <source>
        <dbReference type="SAM" id="Phobius"/>
    </source>
</evidence>
<sequence>MYQISLFKVVSSILVHLQGGKKKLCDQLKDTRADLAAKSQVTHQFGGSILRKSNRGSTTYLGASKQFSNRTLGRSSHISSMRSSVTPIPLNEKRKASFLDSTCSSLKSRSYNEMRTTKGIDTLFHFPENLHPEYRQIPFSTIVVVIMKAMTISYIAHFIVFRTKEEGLAQLIHEKEMESFQIDDTPGSQNYFWIKCGIVITTIILSILDILLLQDFHFFPSRVAPDILMKKKWFPSSLSRFSFVQSEIPVELNHEEGFVEKDAEIKMNNIGVHYLEYKNKNEKENPQHTNSSKTPIDVIHFMHGFGANSMNWITTIKPIVHDLHAKVGIAHCGTGFGLSSRPEVRKKVKEDLAPYSSSGWAMVGNSLIIDRLSKDKRPEENLEANAKNKRVVLIGHSMGCAATLKMALTLPAFQKIVILVAPALVGQPPNVGKGPNLETFDSAQNIFMKILSSIKAKVLQTLVFFHDAIIEPVLRYLLARGVGTSGFWQIGLQFMGGYNPKEEHTLTFQWPAICHGWEKGILAFAKSRTLSVCPYAGGELELLDDVLMLPEVSLCIIHGTNDTLVPISLSRDIVKNALIDIDLIEMEGAGHLPMFQEEEKFIKIVKDCVEKLTIERY</sequence>
<dbReference type="InterPro" id="IPR029058">
    <property type="entry name" value="AB_hydrolase_fold"/>
</dbReference>
<organism evidence="3 4">
    <name type="scientific">Chaetoceros tenuissimus</name>
    <dbReference type="NCBI Taxonomy" id="426638"/>
    <lineage>
        <taxon>Eukaryota</taxon>
        <taxon>Sar</taxon>
        <taxon>Stramenopiles</taxon>
        <taxon>Ochrophyta</taxon>
        <taxon>Bacillariophyta</taxon>
        <taxon>Coscinodiscophyceae</taxon>
        <taxon>Chaetocerotophycidae</taxon>
        <taxon>Chaetocerotales</taxon>
        <taxon>Chaetocerotaceae</taxon>
        <taxon>Chaetoceros</taxon>
    </lineage>
</organism>
<evidence type="ECO:0000313" key="3">
    <source>
        <dbReference type="EMBL" id="GFH44237.1"/>
    </source>
</evidence>
<dbReference type="Pfam" id="PF12697">
    <property type="entry name" value="Abhydrolase_6"/>
    <property type="match status" value="1"/>
</dbReference>
<evidence type="ECO:0000313" key="4">
    <source>
        <dbReference type="Proteomes" id="UP001054902"/>
    </source>
</evidence>
<protein>
    <recommendedName>
        <fullName evidence="2">AB hydrolase-1 domain-containing protein</fullName>
    </recommendedName>
</protein>
<keyword evidence="1" id="KW-0812">Transmembrane</keyword>
<reference evidence="3 4" key="1">
    <citation type="journal article" date="2021" name="Sci. Rep.">
        <title>The genome of the diatom Chaetoceros tenuissimus carries an ancient integrated fragment of an extant virus.</title>
        <authorList>
            <person name="Hongo Y."/>
            <person name="Kimura K."/>
            <person name="Takaki Y."/>
            <person name="Yoshida Y."/>
            <person name="Baba S."/>
            <person name="Kobayashi G."/>
            <person name="Nagasaki K."/>
            <person name="Hano T."/>
            <person name="Tomaru Y."/>
        </authorList>
    </citation>
    <scope>NUCLEOTIDE SEQUENCE [LARGE SCALE GENOMIC DNA]</scope>
    <source>
        <strain evidence="3 4">NIES-3715</strain>
    </source>
</reference>
<keyword evidence="4" id="KW-1185">Reference proteome</keyword>
<proteinExistence type="predicted"/>
<dbReference type="SUPFAM" id="SSF53474">
    <property type="entry name" value="alpha/beta-Hydrolases"/>
    <property type="match status" value="1"/>
</dbReference>
<dbReference type="EMBL" id="BLLK01000019">
    <property type="protein sequence ID" value="GFH44237.1"/>
    <property type="molecule type" value="Genomic_DNA"/>
</dbReference>
<feature type="transmembrane region" description="Helical" evidence="1">
    <location>
        <begin position="139"/>
        <end position="161"/>
    </location>
</feature>
<keyword evidence="1" id="KW-1133">Transmembrane helix</keyword>
<keyword evidence="1" id="KW-0472">Membrane</keyword>
<dbReference type="AlphaFoldDB" id="A0AAD3GYN6"/>
<feature type="transmembrane region" description="Helical" evidence="1">
    <location>
        <begin position="192"/>
        <end position="213"/>
    </location>
</feature>
<dbReference type="InterPro" id="IPR000073">
    <property type="entry name" value="AB_hydrolase_1"/>
</dbReference>
<dbReference type="Gene3D" id="3.40.50.1820">
    <property type="entry name" value="alpha/beta hydrolase"/>
    <property type="match status" value="1"/>
</dbReference>
<name>A0AAD3GYN6_9STRA</name>
<comment type="caution">
    <text evidence="3">The sequence shown here is derived from an EMBL/GenBank/DDBJ whole genome shotgun (WGS) entry which is preliminary data.</text>
</comment>
<dbReference type="Proteomes" id="UP001054902">
    <property type="component" value="Unassembled WGS sequence"/>
</dbReference>
<dbReference type="PANTHER" id="PTHR43689:SF8">
    <property type="entry name" value="ALPHA_BETA-HYDROLASES SUPERFAMILY PROTEIN"/>
    <property type="match status" value="1"/>
</dbReference>